<sequence>MMLTKALGVFLAAAMLCTLTSALPEFIDEIPNGMRVPNPCGSSNVPFFTVGHQDMSGGGALNAFGQDFLDAGNKRSEELCRKDSNGDGRTNGQELGDPKRECQLRYRTPRV</sequence>
<dbReference type="InterPro" id="IPR057626">
    <property type="entry name" value="S-S_Temptin"/>
</dbReference>
<evidence type="ECO:0000313" key="5">
    <source>
        <dbReference type="RefSeq" id="XP_005102917.1"/>
    </source>
</evidence>
<feature type="domain" description="Temptin Cys/Cys disulfide" evidence="3">
    <location>
        <begin position="21"/>
        <end position="100"/>
    </location>
</feature>
<name>A0ABM0JW55_APLCA</name>
<protein>
    <submittedName>
        <fullName evidence="5">Temptin-like isoform X1</fullName>
    </submittedName>
</protein>
<dbReference type="RefSeq" id="XP_005102917.1">
    <property type="nucleotide sequence ID" value="XM_005102860.3"/>
</dbReference>
<feature type="region of interest" description="Disordered" evidence="1">
    <location>
        <begin position="79"/>
        <end position="111"/>
    </location>
</feature>
<organism evidence="4 5">
    <name type="scientific">Aplysia californica</name>
    <name type="common">California sea hare</name>
    <dbReference type="NCBI Taxonomy" id="6500"/>
    <lineage>
        <taxon>Eukaryota</taxon>
        <taxon>Metazoa</taxon>
        <taxon>Spiralia</taxon>
        <taxon>Lophotrochozoa</taxon>
        <taxon>Mollusca</taxon>
        <taxon>Gastropoda</taxon>
        <taxon>Heterobranchia</taxon>
        <taxon>Euthyneura</taxon>
        <taxon>Tectipleura</taxon>
        <taxon>Aplysiida</taxon>
        <taxon>Aplysioidea</taxon>
        <taxon>Aplysiidae</taxon>
        <taxon>Aplysia</taxon>
    </lineage>
</organism>
<dbReference type="Proteomes" id="UP000694888">
    <property type="component" value="Unplaced"/>
</dbReference>
<evidence type="ECO:0000313" key="4">
    <source>
        <dbReference type="Proteomes" id="UP000694888"/>
    </source>
</evidence>
<keyword evidence="2" id="KW-0732">Signal</keyword>
<keyword evidence="4" id="KW-1185">Reference proteome</keyword>
<accession>A0ABM0JW55</accession>
<feature type="signal peptide" evidence="2">
    <location>
        <begin position="1"/>
        <end position="22"/>
    </location>
</feature>
<gene>
    <name evidence="5" type="primary">LOC101853247</name>
</gene>
<evidence type="ECO:0000256" key="2">
    <source>
        <dbReference type="SAM" id="SignalP"/>
    </source>
</evidence>
<dbReference type="PANTHER" id="PTHR34737:SF2">
    <property type="entry name" value="EF-HAND DOMAIN-CONTAINING PROTEIN"/>
    <property type="match status" value="1"/>
</dbReference>
<dbReference type="InterPro" id="IPR055313">
    <property type="entry name" value="Temptin-like"/>
</dbReference>
<dbReference type="PANTHER" id="PTHR34737">
    <property type="entry name" value="EF-HAND DOMAIN-CONTAINING PROTEIN"/>
    <property type="match status" value="1"/>
</dbReference>
<dbReference type="Pfam" id="PF24784">
    <property type="entry name" value="Temptin_C"/>
    <property type="match status" value="1"/>
</dbReference>
<reference evidence="5" key="1">
    <citation type="submission" date="2025-08" db="UniProtKB">
        <authorList>
            <consortium name="RefSeq"/>
        </authorList>
    </citation>
    <scope>IDENTIFICATION</scope>
</reference>
<evidence type="ECO:0000256" key="1">
    <source>
        <dbReference type="SAM" id="MobiDB-lite"/>
    </source>
</evidence>
<dbReference type="GeneID" id="101853247"/>
<evidence type="ECO:0000259" key="3">
    <source>
        <dbReference type="Pfam" id="PF24784"/>
    </source>
</evidence>
<proteinExistence type="predicted"/>
<feature type="chain" id="PRO_5046690864" evidence="2">
    <location>
        <begin position="23"/>
        <end position="111"/>
    </location>
</feature>